<dbReference type="GO" id="GO:0003697">
    <property type="term" value="F:single-stranded DNA binding"/>
    <property type="evidence" value="ECO:0007669"/>
    <property type="project" value="TreeGrafter"/>
</dbReference>
<dbReference type="PANTHER" id="PTHR46060:SF2">
    <property type="entry name" value="HISTONE-LYSINE N-METHYLTRANSFERASE SETMAR"/>
    <property type="match status" value="1"/>
</dbReference>
<dbReference type="PANTHER" id="PTHR46060">
    <property type="entry name" value="MARINER MOS1 TRANSPOSASE-LIKE PROTEIN"/>
    <property type="match status" value="1"/>
</dbReference>
<keyword evidence="1" id="KW-0489">Methyltransferase</keyword>
<proteinExistence type="predicted"/>
<dbReference type="GO" id="GO:0000729">
    <property type="term" value="P:DNA double-strand break processing"/>
    <property type="evidence" value="ECO:0007669"/>
    <property type="project" value="TreeGrafter"/>
</dbReference>
<dbReference type="GO" id="GO:0032259">
    <property type="term" value="P:methylation"/>
    <property type="evidence" value="ECO:0007669"/>
    <property type="project" value="UniProtKB-KW"/>
</dbReference>
<keyword evidence="1" id="KW-0808">Transferase</keyword>
<dbReference type="OrthoDB" id="616263at2759"/>
<evidence type="ECO:0000313" key="1">
    <source>
        <dbReference type="EMBL" id="GBP45226.1"/>
    </source>
</evidence>
<gene>
    <name evidence="1" type="primary">SETMAR</name>
    <name evidence="1" type="ORF">EVAR_25932_1</name>
</gene>
<dbReference type="AlphaFoldDB" id="A0A4C1W105"/>
<accession>A0A4C1W105</accession>
<name>A0A4C1W105_EUMVA</name>
<protein>
    <submittedName>
        <fullName evidence="1">Histone-lysine N-methyltransferase SETMAR</fullName>
    </submittedName>
</protein>
<dbReference type="GO" id="GO:0015074">
    <property type="term" value="P:DNA integration"/>
    <property type="evidence" value="ECO:0007669"/>
    <property type="project" value="TreeGrafter"/>
</dbReference>
<dbReference type="GO" id="GO:0006303">
    <property type="term" value="P:double-strand break repair via nonhomologous end joining"/>
    <property type="evidence" value="ECO:0007669"/>
    <property type="project" value="TreeGrafter"/>
</dbReference>
<dbReference type="GO" id="GO:0000793">
    <property type="term" value="C:condensed chromosome"/>
    <property type="evidence" value="ECO:0007669"/>
    <property type="project" value="TreeGrafter"/>
</dbReference>
<sequence>MNKFTNSRRNLIFLEVLLQKRKNAILGVKKKYDVFGPNSLSVRVAQNWFKRFESGYFDVKDEPRSGRSVTDKVGVILVKVEQDQRISSYDLAEELSIDHQTGFTYFKKAGHTKKFDTWVPHELTEKM</sequence>
<dbReference type="STRING" id="151549.A0A4C1W105"/>
<dbReference type="GO" id="GO:0044774">
    <property type="term" value="P:mitotic DNA integrity checkpoint signaling"/>
    <property type="evidence" value="ECO:0007669"/>
    <property type="project" value="TreeGrafter"/>
</dbReference>
<dbReference type="GO" id="GO:0046975">
    <property type="term" value="F:histone H3K36 methyltransferase activity"/>
    <property type="evidence" value="ECO:0007669"/>
    <property type="project" value="TreeGrafter"/>
</dbReference>
<reference evidence="1 2" key="1">
    <citation type="journal article" date="2019" name="Commun. Biol.">
        <title>The bagworm genome reveals a unique fibroin gene that provides high tensile strength.</title>
        <authorList>
            <person name="Kono N."/>
            <person name="Nakamura H."/>
            <person name="Ohtoshi R."/>
            <person name="Tomita M."/>
            <person name="Numata K."/>
            <person name="Arakawa K."/>
        </authorList>
    </citation>
    <scope>NUCLEOTIDE SEQUENCE [LARGE SCALE GENOMIC DNA]</scope>
</reference>
<evidence type="ECO:0000313" key="2">
    <source>
        <dbReference type="Proteomes" id="UP000299102"/>
    </source>
</evidence>
<organism evidence="1 2">
    <name type="scientific">Eumeta variegata</name>
    <name type="common">Bagworm moth</name>
    <name type="synonym">Eumeta japonica</name>
    <dbReference type="NCBI Taxonomy" id="151549"/>
    <lineage>
        <taxon>Eukaryota</taxon>
        <taxon>Metazoa</taxon>
        <taxon>Ecdysozoa</taxon>
        <taxon>Arthropoda</taxon>
        <taxon>Hexapoda</taxon>
        <taxon>Insecta</taxon>
        <taxon>Pterygota</taxon>
        <taxon>Neoptera</taxon>
        <taxon>Endopterygota</taxon>
        <taxon>Lepidoptera</taxon>
        <taxon>Glossata</taxon>
        <taxon>Ditrysia</taxon>
        <taxon>Tineoidea</taxon>
        <taxon>Psychidae</taxon>
        <taxon>Oiketicinae</taxon>
        <taxon>Eumeta</taxon>
    </lineage>
</organism>
<keyword evidence="2" id="KW-1185">Reference proteome</keyword>
<dbReference type="EMBL" id="BGZK01000466">
    <property type="protein sequence ID" value="GBP45226.1"/>
    <property type="molecule type" value="Genomic_DNA"/>
</dbReference>
<dbReference type="GO" id="GO:0042800">
    <property type="term" value="F:histone H3K4 methyltransferase activity"/>
    <property type="evidence" value="ECO:0007669"/>
    <property type="project" value="TreeGrafter"/>
</dbReference>
<dbReference type="GO" id="GO:0000014">
    <property type="term" value="F:single-stranded DNA endodeoxyribonuclease activity"/>
    <property type="evidence" value="ECO:0007669"/>
    <property type="project" value="TreeGrafter"/>
</dbReference>
<dbReference type="GO" id="GO:0035861">
    <property type="term" value="C:site of double-strand break"/>
    <property type="evidence" value="ECO:0007669"/>
    <property type="project" value="TreeGrafter"/>
</dbReference>
<dbReference type="GO" id="GO:0003690">
    <property type="term" value="F:double-stranded DNA binding"/>
    <property type="evidence" value="ECO:0007669"/>
    <property type="project" value="TreeGrafter"/>
</dbReference>
<dbReference type="GO" id="GO:0031297">
    <property type="term" value="P:replication fork processing"/>
    <property type="evidence" value="ECO:0007669"/>
    <property type="project" value="TreeGrafter"/>
</dbReference>
<comment type="caution">
    <text evidence="1">The sequence shown here is derived from an EMBL/GenBank/DDBJ whole genome shotgun (WGS) entry which is preliminary data.</text>
</comment>
<dbReference type="GO" id="GO:0005634">
    <property type="term" value="C:nucleus"/>
    <property type="evidence" value="ECO:0007669"/>
    <property type="project" value="TreeGrafter"/>
</dbReference>
<dbReference type="Proteomes" id="UP000299102">
    <property type="component" value="Unassembled WGS sequence"/>
</dbReference>
<dbReference type="InterPro" id="IPR052709">
    <property type="entry name" value="Transposase-MT_Hybrid"/>
</dbReference>
<dbReference type="GO" id="GO:0044547">
    <property type="term" value="F:DNA topoisomerase binding"/>
    <property type="evidence" value="ECO:0007669"/>
    <property type="project" value="TreeGrafter"/>
</dbReference>